<gene>
    <name evidence="1" type="ORF">BP00DRAFT_356278</name>
</gene>
<evidence type="ECO:0000313" key="2">
    <source>
        <dbReference type="Proteomes" id="UP000248817"/>
    </source>
</evidence>
<dbReference type="AlphaFoldDB" id="A0A2V5HPA6"/>
<evidence type="ECO:0000313" key="1">
    <source>
        <dbReference type="EMBL" id="PYI26328.1"/>
    </source>
</evidence>
<accession>A0A2V5HPA6</accession>
<name>A0A2V5HPA6_9EURO</name>
<organism evidence="1 2">
    <name type="scientific">Aspergillus indologenus CBS 114.80</name>
    <dbReference type="NCBI Taxonomy" id="1450541"/>
    <lineage>
        <taxon>Eukaryota</taxon>
        <taxon>Fungi</taxon>
        <taxon>Dikarya</taxon>
        <taxon>Ascomycota</taxon>
        <taxon>Pezizomycotina</taxon>
        <taxon>Eurotiomycetes</taxon>
        <taxon>Eurotiomycetidae</taxon>
        <taxon>Eurotiales</taxon>
        <taxon>Aspergillaceae</taxon>
        <taxon>Aspergillus</taxon>
        <taxon>Aspergillus subgen. Circumdati</taxon>
    </lineage>
</organism>
<proteinExistence type="predicted"/>
<keyword evidence="2" id="KW-1185">Reference proteome</keyword>
<protein>
    <submittedName>
        <fullName evidence="1">Uncharacterized protein</fullName>
    </submittedName>
</protein>
<reference evidence="1 2" key="1">
    <citation type="submission" date="2018-02" db="EMBL/GenBank/DDBJ databases">
        <title>The genomes of Aspergillus section Nigri reveals drivers in fungal speciation.</title>
        <authorList>
            <consortium name="DOE Joint Genome Institute"/>
            <person name="Vesth T.C."/>
            <person name="Nybo J."/>
            <person name="Theobald S."/>
            <person name="Brandl J."/>
            <person name="Frisvad J.C."/>
            <person name="Nielsen K.F."/>
            <person name="Lyhne E.K."/>
            <person name="Kogle M.E."/>
            <person name="Kuo A."/>
            <person name="Riley R."/>
            <person name="Clum A."/>
            <person name="Nolan M."/>
            <person name="Lipzen A."/>
            <person name="Salamov A."/>
            <person name="Henrissat B."/>
            <person name="Wiebenga A."/>
            <person name="De vries R.P."/>
            <person name="Grigoriev I.V."/>
            <person name="Mortensen U.H."/>
            <person name="Andersen M.R."/>
            <person name="Baker S.E."/>
        </authorList>
    </citation>
    <scope>NUCLEOTIDE SEQUENCE [LARGE SCALE GENOMIC DNA]</scope>
    <source>
        <strain evidence="1 2">CBS 114.80</strain>
    </source>
</reference>
<dbReference type="EMBL" id="KZ825603">
    <property type="protein sequence ID" value="PYI26328.1"/>
    <property type="molecule type" value="Genomic_DNA"/>
</dbReference>
<sequence length="132" mass="14849">MLSTVLAVRGELIREEFANYPRLGCRPGGNQSNRGLRLGTLACFAPRQELFYRFCLFASWILWQSTYSFQKVLPAHTTTGCGKQGFPSAQPYLSHTPGANPFCCMFLCVLSYDIHPEYSELPRARLDPSCCT</sequence>
<dbReference type="Proteomes" id="UP000248817">
    <property type="component" value="Unassembled WGS sequence"/>
</dbReference>